<gene>
    <name evidence="2" type="ORF">DFQ08_105177</name>
</gene>
<dbReference type="Proteomes" id="UP000253436">
    <property type="component" value="Unassembled WGS sequence"/>
</dbReference>
<dbReference type="RefSeq" id="WP_114310684.1">
    <property type="nucleotide sequence ID" value="NZ_QPJO01000005.1"/>
</dbReference>
<reference evidence="2 3" key="1">
    <citation type="submission" date="2018-07" db="EMBL/GenBank/DDBJ databases">
        <title>Genomic Encyclopedia of Type Strains, Phase III (KMG-III): the genomes of soil and plant-associated and newly described type strains.</title>
        <authorList>
            <person name="Whitman W."/>
        </authorList>
    </citation>
    <scope>NUCLEOTIDE SEQUENCE [LARGE SCALE GENOMIC DNA]</scope>
    <source>
        <strain evidence="2 3">CECT 7958</strain>
    </source>
</reference>
<accession>A0A368ZBP5</accession>
<sequence>MGSGLFIIDAIVIAIIILPFVLFIYGSNKKQRQLKKALKAEATKQNCTLTRIDAQSNFAIGLDTKTNILFFHKTINGVVQSQSVDLNTIEVCDVNKATRRVKDGAKTNEVIDKVLLTFSPSAGQPRIDLEFFNSLTETGLSGELDMARKWQADVTRVLETILLSRTEHYKEALNLS</sequence>
<evidence type="ECO:0000313" key="2">
    <source>
        <dbReference type="EMBL" id="RCW90288.1"/>
    </source>
</evidence>
<comment type="caution">
    <text evidence="2">The sequence shown here is derived from an EMBL/GenBank/DDBJ whole genome shotgun (WGS) entry which is preliminary data.</text>
</comment>
<keyword evidence="3" id="KW-1185">Reference proteome</keyword>
<feature type="transmembrane region" description="Helical" evidence="1">
    <location>
        <begin position="6"/>
        <end position="26"/>
    </location>
</feature>
<proteinExistence type="predicted"/>
<keyword evidence="1" id="KW-1133">Transmembrane helix</keyword>
<dbReference type="AlphaFoldDB" id="A0A368ZBP5"/>
<keyword evidence="1" id="KW-0472">Membrane</keyword>
<dbReference type="EMBL" id="QPJO01000005">
    <property type="protein sequence ID" value="RCW90288.1"/>
    <property type="molecule type" value="Genomic_DNA"/>
</dbReference>
<dbReference type="OrthoDB" id="1524706at2"/>
<keyword evidence="1" id="KW-0812">Transmembrane</keyword>
<protein>
    <submittedName>
        <fullName evidence="2">Uncharacterized protein</fullName>
    </submittedName>
</protein>
<name>A0A368ZBP5_9FLAO</name>
<organism evidence="2 3">
    <name type="scientific">Winogradskyella arenosi</name>
    <dbReference type="NCBI Taxonomy" id="533325"/>
    <lineage>
        <taxon>Bacteria</taxon>
        <taxon>Pseudomonadati</taxon>
        <taxon>Bacteroidota</taxon>
        <taxon>Flavobacteriia</taxon>
        <taxon>Flavobacteriales</taxon>
        <taxon>Flavobacteriaceae</taxon>
        <taxon>Winogradskyella</taxon>
    </lineage>
</organism>
<evidence type="ECO:0000313" key="3">
    <source>
        <dbReference type="Proteomes" id="UP000253436"/>
    </source>
</evidence>
<evidence type="ECO:0000256" key="1">
    <source>
        <dbReference type="SAM" id="Phobius"/>
    </source>
</evidence>